<dbReference type="RefSeq" id="WP_333635867.1">
    <property type="nucleotide sequence ID" value="NZ_CACRUI010000016.1"/>
</dbReference>
<gene>
    <name evidence="2" type="ORF">SLLFYP71_01162</name>
</gene>
<proteinExistence type="predicted"/>
<feature type="transmembrane region" description="Helical" evidence="1">
    <location>
        <begin position="155"/>
        <end position="181"/>
    </location>
</feature>
<accession>A0A6N3B3U6</accession>
<keyword evidence="1" id="KW-0812">Transmembrane</keyword>
<feature type="transmembrane region" description="Helical" evidence="1">
    <location>
        <begin position="93"/>
        <end position="113"/>
    </location>
</feature>
<feature type="transmembrane region" description="Helical" evidence="1">
    <location>
        <begin position="201"/>
        <end position="220"/>
    </location>
</feature>
<name>A0A6N3B3U6_9STRE</name>
<evidence type="ECO:0000256" key="1">
    <source>
        <dbReference type="SAM" id="Phobius"/>
    </source>
</evidence>
<feature type="transmembrane region" description="Helical" evidence="1">
    <location>
        <begin position="125"/>
        <end position="143"/>
    </location>
</feature>
<sequence>MSKNVVKILKSEFLKLKNSAILYLMIGLFALEWLTIPVYLSNYQTSYTLEAMTFLPMLAYCLMLAIVSLLTMEQEEQANHCQNINSSHNRAKIWLLKLLARDLIVILPCLILWGSIGYVINDISYTFYSGSLTWLLLVFLNHFHHLLSLWAGKGLNLIISFVECLFIIFASNHAFMGNFWIPIILPVNAILIPEKKLMIKTIFILLALILMLDVIAVLTLKRNKNE</sequence>
<feature type="transmembrane region" description="Helical" evidence="1">
    <location>
        <begin position="21"/>
        <end position="40"/>
    </location>
</feature>
<protein>
    <submittedName>
        <fullName evidence="2">ABC-2 family transporter protein</fullName>
    </submittedName>
</protein>
<organism evidence="2">
    <name type="scientific">Streptococcus lutetiensis</name>
    <dbReference type="NCBI Taxonomy" id="150055"/>
    <lineage>
        <taxon>Bacteria</taxon>
        <taxon>Bacillati</taxon>
        <taxon>Bacillota</taxon>
        <taxon>Bacilli</taxon>
        <taxon>Lactobacillales</taxon>
        <taxon>Streptococcaceae</taxon>
        <taxon>Streptococcus</taxon>
    </lineage>
</organism>
<dbReference type="InterPro" id="IPR049527">
    <property type="entry name" value="ABC_permease_NisG-like"/>
</dbReference>
<evidence type="ECO:0000313" key="2">
    <source>
        <dbReference type="EMBL" id="VYT97297.1"/>
    </source>
</evidence>
<dbReference type="EMBL" id="CACRUI010000016">
    <property type="protein sequence ID" value="VYT97297.1"/>
    <property type="molecule type" value="Genomic_DNA"/>
</dbReference>
<dbReference type="AlphaFoldDB" id="A0A6N3B3U6"/>
<keyword evidence="1" id="KW-0472">Membrane</keyword>
<keyword evidence="1" id="KW-1133">Transmembrane helix</keyword>
<reference evidence="2" key="1">
    <citation type="submission" date="2019-11" db="EMBL/GenBank/DDBJ databases">
        <authorList>
            <person name="Feng L."/>
        </authorList>
    </citation>
    <scope>NUCLEOTIDE SEQUENCE</scope>
    <source>
        <strain evidence="2">SLutetiensisLFYP71</strain>
    </source>
</reference>
<dbReference type="CDD" id="cd21810">
    <property type="entry name" value="ABC-2_lan_permease_NisG-like"/>
    <property type="match status" value="1"/>
</dbReference>
<feature type="transmembrane region" description="Helical" evidence="1">
    <location>
        <begin position="52"/>
        <end position="72"/>
    </location>
</feature>